<sequence length="353" mass="38669">LNSITILYKAIFRSKSFILQLLKPFQKIMTFLEDVRLQLEKLPYPVADCTGKTIVVVGSNIGMGKEAVRHFARLNASKIIVAVRSISKGEEAKADIEATTKRTGVLEVWELDLARYASVQAFAARLSTLPRVDAVVANASIAKHKFELFEGSESQITVNVISTFLLILLVLPILRKSAAAWNIAPVITVVSSDIHSWTQFPEWKAPNTLDKLNDEKTSKMPDRYPVSKLLQIFASREIAAKLANEKPKVVLNIISPGLTKTALTRDATGMTKIAMFAMKALMGRTSEEGGRTLVHAATAGPESHGLYFVNCDLKKGPLSPFVKSAEGNEAQKKLWGEILAKLESIQPGISANL</sequence>
<keyword evidence="1" id="KW-0560">Oxidoreductase</keyword>
<evidence type="ECO:0000313" key="3">
    <source>
        <dbReference type="Proteomes" id="UP000469559"/>
    </source>
</evidence>
<dbReference type="InterPro" id="IPR002347">
    <property type="entry name" value="SDR_fam"/>
</dbReference>
<dbReference type="SUPFAM" id="SSF51735">
    <property type="entry name" value="NAD(P)-binding Rossmann-fold domains"/>
    <property type="match status" value="1"/>
</dbReference>
<dbReference type="Proteomes" id="UP000469559">
    <property type="component" value="Unassembled WGS sequence"/>
</dbReference>
<organism evidence="2 3">
    <name type="scientific">Lachnellula arida</name>
    <dbReference type="NCBI Taxonomy" id="1316785"/>
    <lineage>
        <taxon>Eukaryota</taxon>
        <taxon>Fungi</taxon>
        <taxon>Dikarya</taxon>
        <taxon>Ascomycota</taxon>
        <taxon>Pezizomycotina</taxon>
        <taxon>Leotiomycetes</taxon>
        <taxon>Helotiales</taxon>
        <taxon>Lachnaceae</taxon>
        <taxon>Lachnellula</taxon>
    </lineage>
</organism>
<evidence type="ECO:0000256" key="1">
    <source>
        <dbReference type="ARBA" id="ARBA00023002"/>
    </source>
</evidence>
<feature type="non-terminal residue" evidence="2">
    <location>
        <position position="1"/>
    </location>
</feature>
<comment type="caution">
    <text evidence="2">The sequence shown here is derived from an EMBL/GenBank/DDBJ whole genome shotgun (WGS) entry which is preliminary data.</text>
</comment>
<name>A0A8T9BIS9_9HELO</name>
<dbReference type="PANTHER" id="PTHR43157">
    <property type="entry name" value="PHOSPHATIDYLINOSITOL-GLYCAN BIOSYNTHESIS CLASS F PROTEIN-RELATED"/>
    <property type="match status" value="1"/>
</dbReference>
<dbReference type="InterPro" id="IPR036291">
    <property type="entry name" value="NAD(P)-bd_dom_sf"/>
</dbReference>
<accession>A0A8T9BIS9</accession>
<gene>
    <name evidence="2" type="primary">sol3_3</name>
    <name evidence="2" type="ORF">LARI1_G003168</name>
</gene>
<dbReference type="AlphaFoldDB" id="A0A8T9BIS9"/>
<evidence type="ECO:0000313" key="2">
    <source>
        <dbReference type="EMBL" id="TVY19675.1"/>
    </source>
</evidence>
<protein>
    <submittedName>
        <fullName evidence="2">Short chain dehydrogenase sol3</fullName>
    </submittedName>
</protein>
<keyword evidence="3" id="KW-1185">Reference proteome</keyword>
<dbReference type="PRINTS" id="PR00081">
    <property type="entry name" value="GDHRDH"/>
</dbReference>
<dbReference type="GO" id="GO:0016491">
    <property type="term" value="F:oxidoreductase activity"/>
    <property type="evidence" value="ECO:0007669"/>
    <property type="project" value="UniProtKB-KW"/>
</dbReference>
<dbReference type="EMBL" id="QGMF01000094">
    <property type="protein sequence ID" value="TVY19675.1"/>
    <property type="molecule type" value="Genomic_DNA"/>
</dbReference>
<dbReference type="PANTHER" id="PTHR43157:SF31">
    <property type="entry name" value="PHOSPHATIDYLINOSITOL-GLYCAN BIOSYNTHESIS CLASS F PROTEIN"/>
    <property type="match status" value="1"/>
</dbReference>
<dbReference type="Gene3D" id="3.40.50.720">
    <property type="entry name" value="NAD(P)-binding Rossmann-like Domain"/>
    <property type="match status" value="1"/>
</dbReference>
<proteinExistence type="predicted"/>
<reference evidence="2 3" key="1">
    <citation type="submission" date="2018-05" db="EMBL/GenBank/DDBJ databases">
        <title>Whole genome sequencing for identification of molecular markers to develop diagnostic detection tools for the regulated plant pathogen Lachnellula willkommii.</title>
        <authorList>
            <person name="Giroux E."/>
            <person name="Bilodeau G."/>
        </authorList>
    </citation>
    <scope>NUCLEOTIDE SEQUENCE [LARGE SCALE GENOMIC DNA]</scope>
    <source>
        <strain evidence="2 3">CBS 203.66</strain>
    </source>
</reference>
<dbReference type="OrthoDB" id="542013at2759"/>
<dbReference type="Pfam" id="PF00106">
    <property type="entry name" value="adh_short"/>
    <property type="match status" value="1"/>
</dbReference>